<dbReference type="FunFam" id="3.40.630.170:FF:000003">
    <property type="entry name" value="Glycylpeptide N-tetradecanoyltransferase"/>
    <property type="match status" value="1"/>
</dbReference>
<keyword evidence="8 12" id="KW-0443">Lipid metabolism</keyword>
<keyword evidence="4" id="KW-0808">Transferase</keyword>
<dbReference type="STRING" id="8022.A0A060XPR2"/>
<sequence>MIDGDDENGDDDDKKLSYEEVQGLLTMINIDLNEEYARNLFKKCDRSCDGRLDHGEIEVFCRELLRRPDLDAVFSRYSANGCVLSTVDLKDFLKDQGEDSSLIHAQSLILTYELNEWAQKNGYMTPNGFTMYMLSKENNVFDPDHARVYQDMTRSLAHYFISSSHNTYLTSDQVTGYSSTEAYIRALNQGCRCVELDCWDGDKGEPVIYHGHTLTSKVPFTEVIETIAEYAFKASPYPLILSLENHCSVEQQAVMARHLRSILGDKLLTKPLNEQQLQSLPSPELLTHWLLVVSPTAHIHKHYCVRGSWFDVHDDVFSCVPNTPDVVVVGGGQREVPILEVDCSFDGYASLFFPFASVLTTLALLLSPPPAGKHFVRHNSHQLSRIYPSGQRLQSSNYDPQDMWNGGCQIVALNFQTAGEEMDLNRGRFLPNGLCGYILKPSFLTRPDCNFNPENTGGGPGHDPTLLTIRVISAQQLPKPEWDKPSSIVDPQVWVETHGVPIDNNKKMSPRVDNNGFNPRWDCTFNFTLHVPELALVRFMVEDHDFTSRNDFLGQFTLPFTSLRTGYRHVHLLKVDGSSLSPTSLFIHVKRQSATHIQYCGLSLRSTMTDSNLPNSGGLKKRNKQKKSKEDAWKLDGAKDPFAMLDALPEEKQQEIQRALHLFSLGKGLPRTLEEASRRPYPFWDTQPVPKLGDDNATTHGPIEVDKVSVREEPYSLPQGFSWAPLDLGDPAVLRELCALLNENYMEEDDNTSRFDFSPEYLLWALCPPGWLPQWHCGVKVNGNQKLVGFIAAVPTNIRIYDTEKRMAQVHFLCVHKKLRSKRMTPVLIREVTRRVNMQGVYQAVYTASGVLPKPVATCRYWHRSLNPRKLIEVNFPISSLRGNMTIQRALKLNRLLEAPKTAGLRPMTRGDVKGVHMLLQGYLKKYHLAPVLSQEEVEHWLLPRENVIDTYVVENSAGVLTDFVSFYTMVSRVLNHPVHKGLKAAHSLYCVSSSTPLPDLMEDTLFLAKSVSVCVSGGQRLCVRVNL</sequence>
<dbReference type="SMART" id="SM00149">
    <property type="entry name" value="PLCYc"/>
    <property type="match status" value="1"/>
</dbReference>
<dbReference type="Pfam" id="PF14788">
    <property type="entry name" value="EF-hand_10"/>
    <property type="match status" value="1"/>
</dbReference>
<keyword evidence="3" id="KW-0963">Cytoplasm</keyword>
<organism evidence="17 18">
    <name type="scientific">Oncorhynchus mykiss</name>
    <name type="common">Rainbow trout</name>
    <name type="synonym">Salmo gairdneri</name>
    <dbReference type="NCBI Taxonomy" id="8022"/>
    <lineage>
        <taxon>Eukaryota</taxon>
        <taxon>Metazoa</taxon>
        <taxon>Chordata</taxon>
        <taxon>Craniata</taxon>
        <taxon>Vertebrata</taxon>
        <taxon>Euteleostomi</taxon>
        <taxon>Actinopterygii</taxon>
        <taxon>Neopterygii</taxon>
        <taxon>Teleostei</taxon>
        <taxon>Protacanthopterygii</taxon>
        <taxon>Salmoniformes</taxon>
        <taxon>Salmonidae</taxon>
        <taxon>Salmoninae</taxon>
        <taxon>Oncorhynchus</taxon>
    </lineage>
</organism>
<evidence type="ECO:0000259" key="14">
    <source>
        <dbReference type="PROSITE" id="PS50004"/>
    </source>
</evidence>
<dbReference type="GO" id="GO:0004435">
    <property type="term" value="F:phosphatidylinositol-4,5-bisphosphate phospholipase C activity"/>
    <property type="evidence" value="ECO:0007669"/>
    <property type="project" value="UniProtKB-EC"/>
</dbReference>
<dbReference type="PRINTS" id="PR00390">
    <property type="entry name" value="PHPHLIPASEC"/>
</dbReference>
<protein>
    <recommendedName>
        <fullName evidence="12">Phosphoinositide phospholipase C</fullName>
        <ecNumber evidence="12">3.1.4.11</ecNumber>
    </recommendedName>
</protein>
<evidence type="ECO:0000256" key="10">
    <source>
        <dbReference type="ARBA" id="ARBA00023315"/>
    </source>
</evidence>
<dbReference type="Pfam" id="PF02799">
    <property type="entry name" value="NMT_C"/>
    <property type="match status" value="1"/>
</dbReference>
<dbReference type="GO" id="GO:0016042">
    <property type="term" value="P:lipid catabolic process"/>
    <property type="evidence" value="ECO:0007669"/>
    <property type="project" value="UniProtKB-KW"/>
</dbReference>
<dbReference type="PROSITE" id="PS50004">
    <property type="entry name" value="C2"/>
    <property type="match status" value="1"/>
</dbReference>
<dbReference type="GO" id="GO:0005509">
    <property type="term" value="F:calcium ion binding"/>
    <property type="evidence" value="ECO:0007669"/>
    <property type="project" value="InterPro"/>
</dbReference>
<accession>A0A060XPR2</accession>
<keyword evidence="9" id="KW-0807">Transducer</keyword>
<dbReference type="InterPro" id="IPR018247">
    <property type="entry name" value="EF_Hand_1_Ca_BS"/>
</dbReference>
<proteinExistence type="inferred from homology"/>
<dbReference type="PANTHER" id="PTHR10336:SF153">
    <property type="entry name" value="PHOSPHOINOSITIDE PHOSPHOLIPASE C"/>
    <property type="match status" value="1"/>
</dbReference>
<dbReference type="EMBL" id="FR905771">
    <property type="protein sequence ID" value="CDQ81486.1"/>
    <property type="molecule type" value="Genomic_DNA"/>
</dbReference>
<dbReference type="Gene3D" id="3.20.20.190">
    <property type="entry name" value="Phosphatidylinositol (PI) phosphodiesterase"/>
    <property type="match status" value="2"/>
</dbReference>
<evidence type="ECO:0000259" key="16">
    <source>
        <dbReference type="PROSITE" id="PS50222"/>
    </source>
</evidence>
<dbReference type="GO" id="GO:0004379">
    <property type="term" value="F:glycylpeptide N-tetradecanoyltransferase activity"/>
    <property type="evidence" value="ECO:0007669"/>
    <property type="project" value="InterPro"/>
</dbReference>
<evidence type="ECO:0000313" key="17">
    <source>
        <dbReference type="EMBL" id="CDQ81486.1"/>
    </source>
</evidence>
<dbReference type="AlphaFoldDB" id="A0A060XPR2"/>
<evidence type="ECO:0000256" key="6">
    <source>
        <dbReference type="ARBA" id="ARBA00022837"/>
    </source>
</evidence>
<feature type="domain" description="C2" evidence="14">
    <location>
        <begin position="445"/>
        <end position="574"/>
    </location>
</feature>
<keyword evidence="6" id="KW-0106">Calcium</keyword>
<dbReference type="SMART" id="SM00239">
    <property type="entry name" value="C2"/>
    <property type="match status" value="1"/>
</dbReference>
<evidence type="ECO:0000259" key="15">
    <source>
        <dbReference type="PROSITE" id="PS50008"/>
    </source>
</evidence>
<dbReference type="InterPro" id="IPR022677">
    <property type="entry name" value="NMT_C"/>
</dbReference>
<dbReference type="Pfam" id="PF00388">
    <property type="entry name" value="PI-PLC-X"/>
    <property type="match status" value="1"/>
</dbReference>
<dbReference type="InterPro" id="IPR017946">
    <property type="entry name" value="PLC-like_Pdiesterase_TIM-brl"/>
</dbReference>
<dbReference type="SUPFAM" id="SSF55729">
    <property type="entry name" value="Acyl-CoA N-acyltransferases (Nat)"/>
    <property type="match status" value="2"/>
</dbReference>
<dbReference type="PROSITE" id="PS00018">
    <property type="entry name" value="EF_HAND_1"/>
    <property type="match status" value="1"/>
</dbReference>
<dbReference type="FunFam" id="1.10.238.10:FF:000005">
    <property type="entry name" value="Phosphoinositide phospholipase C"/>
    <property type="match status" value="1"/>
</dbReference>
<dbReference type="GO" id="GO:0005886">
    <property type="term" value="C:plasma membrane"/>
    <property type="evidence" value="ECO:0007669"/>
    <property type="project" value="TreeGrafter"/>
</dbReference>
<comment type="subcellular location">
    <subcellularLocation>
        <location evidence="1">Cytoplasm</location>
    </subcellularLocation>
</comment>
<dbReference type="InterPro" id="IPR035892">
    <property type="entry name" value="C2_domain_sf"/>
</dbReference>
<dbReference type="SUPFAM" id="SSF49562">
    <property type="entry name" value="C2 domain (Calcium/lipid-binding domain, CaLB)"/>
    <property type="match status" value="1"/>
</dbReference>
<feature type="domain" description="EF-hand" evidence="16">
    <location>
        <begin position="32"/>
        <end position="67"/>
    </location>
</feature>
<dbReference type="CDD" id="cd00275">
    <property type="entry name" value="C2_PLC_like"/>
    <property type="match status" value="1"/>
</dbReference>
<dbReference type="Pfam" id="PF01233">
    <property type="entry name" value="NMT"/>
    <property type="match status" value="1"/>
</dbReference>
<dbReference type="InterPro" id="IPR022676">
    <property type="entry name" value="NMT_N"/>
</dbReference>
<feature type="domain" description="PI-PLC Y-box" evidence="15">
    <location>
        <begin position="365"/>
        <end position="444"/>
    </location>
</feature>
<evidence type="ECO:0000256" key="1">
    <source>
        <dbReference type="ARBA" id="ARBA00004496"/>
    </source>
</evidence>
<keyword evidence="5" id="KW-0479">Metal-binding</keyword>
<dbReference type="SMART" id="SM00148">
    <property type="entry name" value="PLCXc"/>
    <property type="match status" value="1"/>
</dbReference>
<dbReference type="SUPFAM" id="SSF47473">
    <property type="entry name" value="EF-hand"/>
    <property type="match status" value="1"/>
</dbReference>
<keyword evidence="12" id="KW-0378">Hydrolase</keyword>
<evidence type="ECO:0000256" key="5">
    <source>
        <dbReference type="ARBA" id="ARBA00022723"/>
    </source>
</evidence>
<dbReference type="Pfam" id="PF00168">
    <property type="entry name" value="C2"/>
    <property type="match status" value="1"/>
</dbReference>
<dbReference type="InterPro" id="IPR001711">
    <property type="entry name" value="PLipase_C_Pinositol-sp_Y"/>
</dbReference>
<evidence type="ECO:0000256" key="4">
    <source>
        <dbReference type="ARBA" id="ARBA00022679"/>
    </source>
</evidence>
<dbReference type="Proteomes" id="UP000193380">
    <property type="component" value="Unassembled WGS sequence"/>
</dbReference>
<dbReference type="InterPro" id="IPR016181">
    <property type="entry name" value="Acyl_CoA_acyltransferase"/>
</dbReference>
<dbReference type="PROSITE" id="PS50008">
    <property type="entry name" value="PIPLC_Y_DOMAIN"/>
    <property type="match status" value="1"/>
</dbReference>
<reference evidence="17" key="1">
    <citation type="journal article" date="2014" name="Nat. Commun.">
        <title>The rainbow trout genome provides novel insights into evolution after whole-genome duplication in vertebrates.</title>
        <authorList>
            <person name="Berthelot C."/>
            <person name="Brunet F."/>
            <person name="Chalopin D."/>
            <person name="Juanchich A."/>
            <person name="Bernard M."/>
            <person name="Noel B."/>
            <person name="Bento P."/>
            <person name="Da Silva C."/>
            <person name="Labadie K."/>
            <person name="Alberti A."/>
            <person name="Aury J.M."/>
            <person name="Louis A."/>
            <person name="Dehais P."/>
            <person name="Bardou P."/>
            <person name="Montfort J."/>
            <person name="Klopp C."/>
            <person name="Cabau C."/>
            <person name="Gaspin C."/>
            <person name="Thorgaard G.H."/>
            <person name="Boussaha M."/>
            <person name="Quillet E."/>
            <person name="Guyomard R."/>
            <person name="Galiana D."/>
            <person name="Bobe J."/>
            <person name="Volff J.N."/>
            <person name="Genet C."/>
            <person name="Wincker P."/>
            <person name="Jaillon O."/>
            <person name="Roest Crollius H."/>
            <person name="Guiguen Y."/>
        </authorList>
    </citation>
    <scope>NUCLEOTIDE SEQUENCE [LARGE SCALE GENOMIC DNA]</scope>
</reference>
<dbReference type="InterPro" id="IPR001192">
    <property type="entry name" value="PI-PLC_fam"/>
</dbReference>
<dbReference type="Pfam" id="PF00387">
    <property type="entry name" value="PI-PLC-Y"/>
    <property type="match status" value="1"/>
</dbReference>
<evidence type="ECO:0000256" key="8">
    <source>
        <dbReference type="ARBA" id="ARBA00023098"/>
    </source>
</evidence>
<evidence type="ECO:0000256" key="11">
    <source>
        <dbReference type="ARBA" id="ARBA00023674"/>
    </source>
</evidence>
<dbReference type="SUPFAM" id="SSF51695">
    <property type="entry name" value="PLC-like phosphodiesterases"/>
    <property type="match status" value="1"/>
</dbReference>
<evidence type="ECO:0000256" key="12">
    <source>
        <dbReference type="RuleBase" id="RU361133"/>
    </source>
</evidence>
<dbReference type="InterPro" id="IPR000909">
    <property type="entry name" value="PLipase_C_PInositol-sp_X_dom"/>
</dbReference>
<dbReference type="PANTHER" id="PTHR10336">
    <property type="entry name" value="PHOSPHOINOSITIDE-SPECIFIC PHOSPHOLIPASE C FAMILY PROTEIN"/>
    <property type="match status" value="1"/>
</dbReference>
<dbReference type="FunFam" id="2.60.40.150:FF:000058">
    <property type="entry name" value="Phosphoinositide phospholipase C"/>
    <property type="match status" value="1"/>
</dbReference>
<dbReference type="GO" id="GO:0035556">
    <property type="term" value="P:intracellular signal transduction"/>
    <property type="evidence" value="ECO:0007669"/>
    <property type="project" value="InterPro"/>
</dbReference>
<dbReference type="InterPro" id="IPR011992">
    <property type="entry name" value="EF-hand-dom_pair"/>
</dbReference>
<keyword evidence="7 12" id="KW-0442">Lipid degradation</keyword>
<reference evidence="17" key="2">
    <citation type="submission" date="2014-03" db="EMBL/GenBank/DDBJ databases">
        <authorList>
            <person name="Genoscope - CEA"/>
        </authorList>
    </citation>
    <scope>NUCLEOTIDE SEQUENCE</scope>
</reference>
<dbReference type="GO" id="GO:0005737">
    <property type="term" value="C:cytoplasm"/>
    <property type="evidence" value="ECO:0007669"/>
    <property type="project" value="UniProtKB-SubCell"/>
</dbReference>
<dbReference type="InterPro" id="IPR000008">
    <property type="entry name" value="C2_dom"/>
</dbReference>
<comment type="similarity">
    <text evidence="2">Belongs to the NMT family.</text>
</comment>
<evidence type="ECO:0000256" key="7">
    <source>
        <dbReference type="ARBA" id="ARBA00022963"/>
    </source>
</evidence>
<dbReference type="Gene3D" id="2.60.40.150">
    <property type="entry name" value="C2 domain"/>
    <property type="match status" value="1"/>
</dbReference>
<comment type="catalytic activity">
    <reaction evidence="11">
        <text>a 1,2-diacyl-sn-glycero-3-phospho-(1D-myo-inositol-4,5-bisphosphate) + H2O = 1D-myo-inositol 1,4,5-trisphosphate + a 1,2-diacyl-sn-glycerol + H(+)</text>
        <dbReference type="Rhea" id="RHEA:33179"/>
        <dbReference type="ChEBI" id="CHEBI:15377"/>
        <dbReference type="ChEBI" id="CHEBI:15378"/>
        <dbReference type="ChEBI" id="CHEBI:17815"/>
        <dbReference type="ChEBI" id="CHEBI:58456"/>
        <dbReference type="ChEBI" id="CHEBI:203600"/>
        <dbReference type="EC" id="3.1.4.11"/>
    </reaction>
    <physiologicalReaction direction="left-to-right" evidence="11">
        <dbReference type="Rhea" id="RHEA:33180"/>
    </physiologicalReaction>
</comment>
<dbReference type="InterPro" id="IPR039504">
    <property type="entry name" value="PLC-delta3_EF-hand"/>
</dbReference>
<evidence type="ECO:0000256" key="3">
    <source>
        <dbReference type="ARBA" id="ARBA00022490"/>
    </source>
</evidence>
<evidence type="ECO:0000313" key="18">
    <source>
        <dbReference type="Proteomes" id="UP000193380"/>
    </source>
</evidence>
<gene>
    <name evidence="17" type="ORF">GSONMT00015291001</name>
</gene>
<feature type="region of interest" description="Disordered" evidence="13">
    <location>
        <begin position="611"/>
        <end position="633"/>
    </location>
</feature>
<dbReference type="PaxDb" id="8022-A0A060XPR2"/>
<evidence type="ECO:0000256" key="9">
    <source>
        <dbReference type="ARBA" id="ARBA00023224"/>
    </source>
</evidence>
<dbReference type="InterPro" id="IPR002048">
    <property type="entry name" value="EF_hand_dom"/>
</dbReference>
<dbReference type="PROSITE" id="PS50007">
    <property type="entry name" value="PIPLC_X_DOMAIN"/>
    <property type="match status" value="1"/>
</dbReference>
<dbReference type="Gene3D" id="1.10.238.10">
    <property type="entry name" value="EF-hand"/>
    <property type="match status" value="2"/>
</dbReference>
<name>A0A060XPR2_ONCMY</name>
<dbReference type="PROSITE" id="PS50222">
    <property type="entry name" value="EF_HAND_2"/>
    <property type="match status" value="1"/>
</dbReference>
<dbReference type="Gene3D" id="3.40.630.170">
    <property type="match status" value="1"/>
</dbReference>
<dbReference type="EC" id="3.1.4.11" evidence="12"/>
<evidence type="ECO:0000256" key="13">
    <source>
        <dbReference type="SAM" id="MobiDB-lite"/>
    </source>
</evidence>
<evidence type="ECO:0000256" key="2">
    <source>
        <dbReference type="ARBA" id="ARBA00009469"/>
    </source>
</evidence>
<keyword evidence="10" id="KW-0012">Acyltransferase</keyword>